<dbReference type="EC" id="4.2.1.45" evidence="2"/>
<feature type="domain" description="NAD(P)-binding" evidence="1">
    <location>
        <begin position="16"/>
        <end position="323"/>
    </location>
</feature>
<dbReference type="GO" id="GO:0047733">
    <property type="term" value="F:CDP-glucose 4,6-dehydratase activity"/>
    <property type="evidence" value="ECO:0007669"/>
    <property type="project" value="UniProtKB-EC"/>
</dbReference>
<keyword evidence="2" id="KW-0456">Lyase</keyword>
<dbReference type="Proteomes" id="UP000516369">
    <property type="component" value="Chromosome"/>
</dbReference>
<dbReference type="Gene3D" id="3.40.50.720">
    <property type="entry name" value="NAD(P)-binding Rossmann-like Domain"/>
    <property type="match status" value="1"/>
</dbReference>
<dbReference type="NCBIfam" id="TIGR02622">
    <property type="entry name" value="CDP_4_6_dhtase"/>
    <property type="match status" value="1"/>
</dbReference>
<accession>A0A7H1N5D8</accession>
<dbReference type="SUPFAM" id="SSF51735">
    <property type="entry name" value="NAD(P)-binding Rossmann-fold domains"/>
    <property type="match status" value="1"/>
</dbReference>
<dbReference type="AlphaFoldDB" id="A0A7H1N5D8"/>
<proteinExistence type="predicted"/>
<name>A0A7H1N5D8_9PROT</name>
<dbReference type="InterPro" id="IPR036291">
    <property type="entry name" value="NAD(P)-bd_dom_sf"/>
</dbReference>
<dbReference type="InterPro" id="IPR013445">
    <property type="entry name" value="CDP_4_6_deHydtase"/>
</dbReference>
<sequence>MMRCPDPGFWRGRRVLVTGHTGFKGSWLSLMLTQLGATVIGIALPPEGEHNLFSLLAGSLRLDHWLADICDAGDFAAMVADSNASVVMHLAAQALVQRGYRDPVGTYAVNLTGTIHLLQALRRLQGIEAALIITTDKVYRNDGSGRRFVETDPLGGEDPYSTSKAAADLAVGNWRASFATELPSLATARAGNVLGGGDFAEARLIPDMVRAAASSQPLVIRNPQATRPWQHVGDVLTGYLLYVEDLIGRPTQTPRALNFGPEAQREPSVVEVLDAFSAVFGASIPCSHAPDPSRPEAQRLTLDSTMARTALQWQPRYDLGQTLASSARWYAAWRRGEDMARLTAMEAADFCQ</sequence>
<protein>
    <submittedName>
        <fullName evidence="2">CDP-glucose 4,6-dehydratase</fullName>
        <ecNumber evidence="2">4.2.1.45</ecNumber>
    </submittedName>
</protein>
<keyword evidence="3" id="KW-1185">Reference proteome</keyword>
<gene>
    <name evidence="2" type="primary">rfbG</name>
    <name evidence="2" type="ORF">HQ394_18410</name>
</gene>
<dbReference type="Gene3D" id="3.90.25.10">
    <property type="entry name" value="UDP-galactose 4-epimerase, domain 1"/>
    <property type="match status" value="1"/>
</dbReference>
<organism evidence="2 3">
    <name type="scientific">Defluviicoccus vanus</name>
    <dbReference type="NCBI Taxonomy" id="111831"/>
    <lineage>
        <taxon>Bacteria</taxon>
        <taxon>Pseudomonadati</taxon>
        <taxon>Pseudomonadota</taxon>
        <taxon>Alphaproteobacteria</taxon>
        <taxon>Rhodospirillales</taxon>
        <taxon>Rhodospirillaceae</taxon>
        <taxon>Defluviicoccus</taxon>
    </lineage>
</organism>
<dbReference type="KEGG" id="dvn:HQ394_18410"/>
<evidence type="ECO:0000313" key="2">
    <source>
        <dbReference type="EMBL" id="QNT70924.1"/>
    </source>
</evidence>
<evidence type="ECO:0000313" key="3">
    <source>
        <dbReference type="Proteomes" id="UP000516369"/>
    </source>
</evidence>
<evidence type="ECO:0000259" key="1">
    <source>
        <dbReference type="Pfam" id="PF16363"/>
    </source>
</evidence>
<dbReference type="InterPro" id="IPR016040">
    <property type="entry name" value="NAD(P)-bd_dom"/>
</dbReference>
<dbReference type="PANTHER" id="PTHR43000">
    <property type="entry name" value="DTDP-D-GLUCOSE 4,6-DEHYDRATASE-RELATED"/>
    <property type="match status" value="1"/>
</dbReference>
<dbReference type="EMBL" id="CP053923">
    <property type="protein sequence ID" value="QNT70924.1"/>
    <property type="molecule type" value="Genomic_DNA"/>
</dbReference>
<dbReference type="Pfam" id="PF16363">
    <property type="entry name" value="GDP_Man_Dehyd"/>
    <property type="match status" value="1"/>
</dbReference>
<reference evidence="2 3" key="1">
    <citation type="submission" date="2020-05" db="EMBL/GenBank/DDBJ databases">
        <title>Complete closed genome sequence of Defluviicoccus vanus.</title>
        <authorList>
            <person name="Bessarab I."/>
            <person name="Arumugam K."/>
            <person name="Maszenan A.M."/>
            <person name="Seviour R.J."/>
            <person name="Williams R.B."/>
        </authorList>
    </citation>
    <scope>NUCLEOTIDE SEQUENCE [LARGE SCALE GENOMIC DNA]</scope>
    <source>
        <strain evidence="2 3">Ben 114</strain>
    </source>
</reference>